<evidence type="ECO:0000313" key="2">
    <source>
        <dbReference type="Proteomes" id="UP000831701"/>
    </source>
</evidence>
<organism evidence="1 2">
    <name type="scientific">Scortum barcoo</name>
    <name type="common">barcoo grunter</name>
    <dbReference type="NCBI Taxonomy" id="214431"/>
    <lineage>
        <taxon>Eukaryota</taxon>
        <taxon>Metazoa</taxon>
        <taxon>Chordata</taxon>
        <taxon>Craniata</taxon>
        <taxon>Vertebrata</taxon>
        <taxon>Euteleostomi</taxon>
        <taxon>Actinopterygii</taxon>
        <taxon>Neopterygii</taxon>
        <taxon>Teleostei</taxon>
        <taxon>Neoteleostei</taxon>
        <taxon>Acanthomorphata</taxon>
        <taxon>Eupercaria</taxon>
        <taxon>Centrarchiformes</taxon>
        <taxon>Terapontoidei</taxon>
        <taxon>Terapontidae</taxon>
        <taxon>Scortum</taxon>
    </lineage>
</organism>
<evidence type="ECO:0000313" key="1">
    <source>
        <dbReference type="EMBL" id="KAI3351126.1"/>
    </source>
</evidence>
<accession>A0ACB8V6P1</accession>
<dbReference type="EMBL" id="CM041554">
    <property type="protein sequence ID" value="KAI3351126.1"/>
    <property type="molecule type" value="Genomic_DNA"/>
</dbReference>
<proteinExistence type="predicted"/>
<reference evidence="1" key="1">
    <citation type="submission" date="2022-04" db="EMBL/GenBank/DDBJ databases">
        <title>Jade perch genome.</title>
        <authorList>
            <person name="Chao B."/>
        </authorList>
    </citation>
    <scope>NUCLEOTIDE SEQUENCE</scope>
    <source>
        <strain evidence="1">CB-2022</strain>
    </source>
</reference>
<gene>
    <name evidence="1" type="ORF">L3Q82_005604</name>
</gene>
<dbReference type="Proteomes" id="UP000831701">
    <property type="component" value="Chromosome 24"/>
</dbReference>
<sequence>MESPVGALSAAPVPGTPERNNHYIDTLRSVPTEQICTHTHNKSQIRVWPAVGVTAWRGADAAGAESRAAPESCKEDCRGGDEARRKTRESMIVPPDHNPPSPPDTAVPGPAVSRPGGDAP</sequence>
<keyword evidence="2" id="KW-1185">Reference proteome</keyword>
<name>A0ACB8V6P1_9TELE</name>
<protein>
    <submittedName>
        <fullName evidence="1">Uncharacterized protein</fullName>
    </submittedName>
</protein>
<comment type="caution">
    <text evidence="1">The sequence shown here is derived from an EMBL/GenBank/DDBJ whole genome shotgun (WGS) entry which is preliminary data.</text>
</comment>